<comment type="caution">
    <text evidence="2">The sequence shown here is derived from an EMBL/GenBank/DDBJ whole genome shotgun (WGS) entry which is preliminary data.</text>
</comment>
<evidence type="ECO:0000313" key="2">
    <source>
        <dbReference type="EMBL" id="KAJ8903978.1"/>
    </source>
</evidence>
<dbReference type="InterPro" id="IPR006073">
    <property type="entry name" value="GTP-bd"/>
</dbReference>
<evidence type="ECO:0000313" key="3">
    <source>
        <dbReference type="Proteomes" id="UP001157974"/>
    </source>
</evidence>
<feature type="domain" description="G" evidence="1">
    <location>
        <begin position="23"/>
        <end position="109"/>
    </location>
</feature>
<gene>
    <name evidence="2" type="ORF">NDN08_000508</name>
</gene>
<reference evidence="2 3" key="1">
    <citation type="journal article" date="2023" name="Nat. Commun.">
        <title>Origin of minicircular mitochondrial genomes in red algae.</title>
        <authorList>
            <person name="Lee Y."/>
            <person name="Cho C.H."/>
            <person name="Lee Y.M."/>
            <person name="Park S.I."/>
            <person name="Yang J.H."/>
            <person name="West J.A."/>
            <person name="Bhattacharya D."/>
            <person name="Yoon H.S."/>
        </authorList>
    </citation>
    <scope>NUCLEOTIDE SEQUENCE [LARGE SCALE GENOMIC DNA]</scope>
    <source>
        <strain evidence="2 3">CCMP1338</strain>
        <tissue evidence="2">Whole cell</tissue>
    </source>
</reference>
<sequence>MGAGHLVDPNGRLGALRQDPVVIAAIGPRGSAKSSLLNRIFSSGLKESSSRLEQATLGAQLERFYFADSDVALIDVEGFDSSDEKRYKIQGRAMTLTLAVADVVILNCHLHDLFRDVAAVFAPVAAAVTELKKLEKEKLVPQRTAKAPLLLLARDFDADEESAEEVLNGIKNEMPAEVLEEFDVMVSAVRSLFVEPDRHDMDASEIRTKCVSLVQSASANVRSKDVIPRIWSRLCQDENDVPDEGELQAAFTCDAAFQNSWNNLQESISSWTETVEGGAMYNDFGKMCDEYAAAALEKFDEDNSSRTSSAAFKRKRAELVAAMNRSFEDLASRQFRILSETEMQSFASNLESMSSGPNPNMGKDINALSKAAKASFVKKAEALKPRGSRVRYDTYQKELFNNIKTQAKSRMQFAQMTGLYHPPKREPISIGFHYLHPHPFGLDSKSEHLSLNDNVKFDVARASVAEDIGQPLQGPKVRREKQEYDDALKAYEVDSKL</sequence>
<dbReference type="PANTHER" id="PTHR45923:SF2">
    <property type="entry name" value="PROTEIN SEY1"/>
    <property type="match status" value="1"/>
</dbReference>
<dbReference type="InterPro" id="IPR008803">
    <property type="entry name" value="RHD3/Sey1"/>
</dbReference>
<protein>
    <recommendedName>
        <fullName evidence="1">G domain-containing protein</fullName>
    </recommendedName>
</protein>
<organism evidence="2 3">
    <name type="scientific">Rhodosorus marinus</name>
    <dbReference type="NCBI Taxonomy" id="101924"/>
    <lineage>
        <taxon>Eukaryota</taxon>
        <taxon>Rhodophyta</taxon>
        <taxon>Stylonematophyceae</taxon>
        <taxon>Stylonematales</taxon>
        <taxon>Stylonemataceae</taxon>
        <taxon>Rhodosorus</taxon>
    </lineage>
</organism>
<proteinExistence type="predicted"/>
<dbReference type="GO" id="GO:0005783">
    <property type="term" value="C:endoplasmic reticulum"/>
    <property type="evidence" value="ECO:0007669"/>
    <property type="project" value="TreeGrafter"/>
</dbReference>
<evidence type="ECO:0000259" key="1">
    <source>
        <dbReference type="Pfam" id="PF01926"/>
    </source>
</evidence>
<dbReference type="GO" id="GO:0003924">
    <property type="term" value="F:GTPase activity"/>
    <property type="evidence" value="ECO:0007669"/>
    <property type="project" value="TreeGrafter"/>
</dbReference>
<keyword evidence="3" id="KW-1185">Reference proteome</keyword>
<dbReference type="Proteomes" id="UP001157974">
    <property type="component" value="Unassembled WGS sequence"/>
</dbReference>
<dbReference type="GO" id="GO:0005525">
    <property type="term" value="F:GTP binding"/>
    <property type="evidence" value="ECO:0007669"/>
    <property type="project" value="InterPro"/>
</dbReference>
<dbReference type="GO" id="GO:0016320">
    <property type="term" value="P:endoplasmic reticulum membrane fusion"/>
    <property type="evidence" value="ECO:0007669"/>
    <property type="project" value="TreeGrafter"/>
</dbReference>
<name>A0AAV8UNA2_9RHOD</name>
<dbReference type="AlphaFoldDB" id="A0AAV8UNA2"/>
<dbReference type="EMBL" id="JAMWBK010000006">
    <property type="protein sequence ID" value="KAJ8903978.1"/>
    <property type="molecule type" value="Genomic_DNA"/>
</dbReference>
<accession>A0AAV8UNA2</accession>
<dbReference type="PANTHER" id="PTHR45923">
    <property type="entry name" value="PROTEIN SEY1"/>
    <property type="match status" value="1"/>
</dbReference>
<dbReference type="SUPFAM" id="SSF52540">
    <property type="entry name" value="P-loop containing nucleoside triphosphate hydrolases"/>
    <property type="match status" value="1"/>
</dbReference>
<dbReference type="InterPro" id="IPR027417">
    <property type="entry name" value="P-loop_NTPase"/>
</dbReference>
<dbReference type="Pfam" id="PF01926">
    <property type="entry name" value="MMR_HSR1"/>
    <property type="match status" value="1"/>
</dbReference>
<dbReference type="Gene3D" id="3.40.50.300">
    <property type="entry name" value="P-loop containing nucleotide triphosphate hydrolases"/>
    <property type="match status" value="1"/>
</dbReference>